<dbReference type="AlphaFoldDB" id="A0A645J4H8"/>
<dbReference type="EMBL" id="VSSQ01130816">
    <property type="protein sequence ID" value="MPN58297.1"/>
    <property type="molecule type" value="Genomic_DNA"/>
</dbReference>
<reference evidence="1" key="1">
    <citation type="submission" date="2019-08" db="EMBL/GenBank/DDBJ databases">
        <authorList>
            <person name="Kucharzyk K."/>
            <person name="Murdoch R.W."/>
            <person name="Higgins S."/>
            <person name="Loffler F."/>
        </authorList>
    </citation>
    <scope>NUCLEOTIDE SEQUENCE</scope>
</reference>
<sequence>MVAAGAQFQRLTGLDGDAAFHLAHFHHAVFHLHFMHLGDGSRAGAHAHERGRLRRGDAHEGAGGFLLEHAGAHPGVLHLHFCMAEGADKQQCR</sequence>
<gene>
    <name evidence="1" type="ORF">SDC9_206000</name>
</gene>
<comment type="caution">
    <text evidence="1">The sequence shown here is derived from an EMBL/GenBank/DDBJ whole genome shotgun (WGS) entry which is preliminary data.</text>
</comment>
<proteinExistence type="predicted"/>
<evidence type="ECO:0000313" key="1">
    <source>
        <dbReference type="EMBL" id="MPN58297.1"/>
    </source>
</evidence>
<name>A0A645J4H8_9ZZZZ</name>
<protein>
    <submittedName>
        <fullName evidence="1">Uncharacterized protein</fullName>
    </submittedName>
</protein>
<accession>A0A645J4H8</accession>
<organism evidence="1">
    <name type="scientific">bioreactor metagenome</name>
    <dbReference type="NCBI Taxonomy" id="1076179"/>
    <lineage>
        <taxon>unclassified sequences</taxon>
        <taxon>metagenomes</taxon>
        <taxon>ecological metagenomes</taxon>
    </lineage>
</organism>